<evidence type="ECO:0000313" key="3">
    <source>
        <dbReference type="EMBL" id="RGE72704.1"/>
    </source>
</evidence>
<dbReference type="Gene3D" id="3.30.559.10">
    <property type="entry name" value="Chloramphenicol acetyltransferase-like domain"/>
    <property type="match status" value="1"/>
</dbReference>
<dbReference type="Pfam" id="PF00668">
    <property type="entry name" value="Condensation"/>
    <property type="match status" value="1"/>
</dbReference>
<dbReference type="PANTHER" id="PTHR28037:SF1">
    <property type="entry name" value="ALCOHOL O-ACETYLTRANSFERASE 1-RELATED"/>
    <property type="match status" value="1"/>
</dbReference>
<feature type="domain" description="Condensation" evidence="1">
    <location>
        <begin position="38"/>
        <end position="158"/>
    </location>
</feature>
<sequence>MILLCGKIMTWRKNMKSVKNYVYTERAHFMCPNMHFGIMAKIESNYDEGRLKQSIDTLQKAHPFLQSLIAEETDTGRFYYQIQDYMNIPVMIKEEAALWQQDYEEISVRGWNVMNECLLKVVVYPKENEFQILFIAHHLLCDGRGLLQLAEEFAEHYANGVIPQFAPERLIQCLNDLPSNSDLPLISKLIIGDANRRWKKEGQQVMYEKYSAFERAYIQKHKMKREIFTVCNQELEKILTLCKQHNVTVNDWLIAKMMLEENTNKVVIAADIRNQTKCYRQGAMGNYSTAFSIFVKKKEENVISLAKRVASLVTNICQHPQKEMLVLACYIHMHPELIDAVAISTLGEFGSKAGAFVGRNMFGYGSQNGYSITNLGKIKSNIIEEAIFIPPASPANKTTWGVLTVNSRMKVCVSNLIVRS</sequence>
<evidence type="ECO:0000313" key="2">
    <source>
        <dbReference type="EMBL" id="RGE60327.1"/>
    </source>
</evidence>
<gene>
    <name evidence="3" type="ORF">DWY69_07430</name>
    <name evidence="2" type="ORF">DXC51_12090</name>
</gene>
<comment type="caution">
    <text evidence="3">The sequence shown here is derived from an EMBL/GenBank/DDBJ whole genome shotgun (WGS) entry which is preliminary data.</text>
</comment>
<accession>A0A3E3J038</accession>
<dbReference type="EMBL" id="QVLV01000007">
    <property type="protein sequence ID" value="RGE60327.1"/>
    <property type="molecule type" value="Genomic_DNA"/>
</dbReference>
<evidence type="ECO:0000313" key="5">
    <source>
        <dbReference type="Proteomes" id="UP000261166"/>
    </source>
</evidence>
<dbReference type="GO" id="GO:0008610">
    <property type="term" value="P:lipid biosynthetic process"/>
    <property type="evidence" value="ECO:0007669"/>
    <property type="project" value="UniProtKB-ARBA"/>
</dbReference>
<dbReference type="InterPro" id="IPR001242">
    <property type="entry name" value="Condensation_dom"/>
</dbReference>
<dbReference type="AlphaFoldDB" id="A0A3E3J038"/>
<evidence type="ECO:0000313" key="4">
    <source>
        <dbReference type="Proteomes" id="UP000260812"/>
    </source>
</evidence>
<dbReference type="EMBL" id="QVLU01000005">
    <property type="protein sequence ID" value="RGE72704.1"/>
    <property type="molecule type" value="Genomic_DNA"/>
</dbReference>
<name>A0A3E3J038_9FIRM</name>
<dbReference type="OrthoDB" id="1974188at2"/>
<protein>
    <recommendedName>
        <fullName evidence="1">Condensation domain-containing protein</fullName>
    </recommendedName>
</protein>
<dbReference type="Proteomes" id="UP000260812">
    <property type="component" value="Unassembled WGS sequence"/>
</dbReference>
<dbReference type="Proteomes" id="UP000261166">
    <property type="component" value="Unassembled WGS sequence"/>
</dbReference>
<keyword evidence="4" id="KW-1185">Reference proteome</keyword>
<proteinExistence type="predicted"/>
<evidence type="ECO:0000259" key="1">
    <source>
        <dbReference type="Pfam" id="PF00668"/>
    </source>
</evidence>
<reference evidence="3 5" key="1">
    <citation type="submission" date="2018-08" db="EMBL/GenBank/DDBJ databases">
        <title>A genome reference for cultivated species of the human gut microbiota.</title>
        <authorList>
            <person name="Zou Y."/>
            <person name="Xue W."/>
            <person name="Luo G."/>
        </authorList>
    </citation>
    <scope>NUCLEOTIDE SEQUENCE [LARGE SCALE GENOMIC DNA]</scope>
    <source>
        <strain evidence="3 5">AF26-4BH</strain>
        <strain evidence="2">TF05-5AC</strain>
    </source>
</reference>
<dbReference type="GO" id="GO:0003824">
    <property type="term" value="F:catalytic activity"/>
    <property type="evidence" value="ECO:0007669"/>
    <property type="project" value="InterPro"/>
</dbReference>
<dbReference type="Gene3D" id="3.30.559.30">
    <property type="entry name" value="Nonribosomal peptide synthetase, condensation domain"/>
    <property type="match status" value="1"/>
</dbReference>
<organism evidence="3 5">
    <name type="scientific">Eisenbergiella massiliensis</name>
    <dbReference type="NCBI Taxonomy" id="1720294"/>
    <lineage>
        <taxon>Bacteria</taxon>
        <taxon>Bacillati</taxon>
        <taxon>Bacillota</taxon>
        <taxon>Clostridia</taxon>
        <taxon>Lachnospirales</taxon>
        <taxon>Lachnospiraceae</taxon>
        <taxon>Eisenbergiella</taxon>
    </lineage>
</organism>
<dbReference type="PANTHER" id="PTHR28037">
    <property type="entry name" value="ALCOHOL O-ACETYLTRANSFERASE 1-RELATED"/>
    <property type="match status" value="1"/>
</dbReference>
<dbReference type="InterPro" id="IPR023213">
    <property type="entry name" value="CAT-like_dom_sf"/>
</dbReference>
<dbReference type="SUPFAM" id="SSF52777">
    <property type="entry name" value="CoA-dependent acyltransferases"/>
    <property type="match status" value="1"/>
</dbReference>
<dbReference type="InterPro" id="IPR052058">
    <property type="entry name" value="Alcohol_O-acetyltransferase"/>
</dbReference>